<protein>
    <submittedName>
        <fullName evidence="2">Uncharacterized protein</fullName>
    </submittedName>
</protein>
<name>A0A2Z7BZT0_9LAMI</name>
<dbReference type="EMBL" id="KV000895">
    <property type="protein sequence ID" value="KZV39776.1"/>
    <property type="molecule type" value="Genomic_DNA"/>
</dbReference>
<reference evidence="2 3" key="1">
    <citation type="journal article" date="2015" name="Proc. Natl. Acad. Sci. U.S.A.">
        <title>The resurrection genome of Boea hygrometrica: A blueprint for survival of dehydration.</title>
        <authorList>
            <person name="Xiao L."/>
            <person name="Yang G."/>
            <person name="Zhang L."/>
            <person name="Yang X."/>
            <person name="Zhao S."/>
            <person name="Ji Z."/>
            <person name="Zhou Q."/>
            <person name="Hu M."/>
            <person name="Wang Y."/>
            <person name="Chen M."/>
            <person name="Xu Y."/>
            <person name="Jin H."/>
            <person name="Xiao X."/>
            <person name="Hu G."/>
            <person name="Bao F."/>
            <person name="Hu Y."/>
            <person name="Wan P."/>
            <person name="Li L."/>
            <person name="Deng X."/>
            <person name="Kuang T."/>
            <person name="Xiang C."/>
            <person name="Zhu J.K."/>
            <person name="Oliver M.J."/>
            <person name="He Y."/>
        </authorList>
    </citation>
    <scope>NUCLEOTIDE SEQUENCE [LARGE SCALE GENOMIC DNA]</scope>
    <source>
        <strain evidence="3">cv. XS01</strain>
    </source>
</reference>
<organism evidence="2 3">
    <name type="scientific">Dorcoceras hygrometricum</name>
    <dbReference type="NCBI Taxonomy" id="472368"/>
    <lineage>
        <taxon>Eukaryota</taxon>
        <taxon>Viridiplantae</taxon>
        <taxon>Streptophyta</taxon>
        <taxon>Embryophyta</taxon>
        <taxon>Tracheophyta</taxon>
        <taxon>Spermatophyta</taxon>
        <taxon>Magnoliopsida</taxon>
        <taxon>eudicotyledons</taxon>
        <taxon>Gunneridae</taxon>
        <taxon>Pentapetalae</taxon>
        <taxon>asterids</taxon>
        <taxon>lamiids</taxon>
        <taxon>Lamiales</taxon>
        <taxon>Gesneriaceae</taxon>
        <taxon>Didymocarpoideae</taxon>
        <taxon>Trichosporeae</taxon>
        <taxon>Loxocarpinae</taxon>
        <taxon>Dorcoceras</taxon>
    </lineage>
</organism>
<proteinExistence type="predicted"/>
<evidence type="ECO:0000256" key="1">
    <source>
        <dbReference type="SAM" id="MobiDB-lite"/>
    </source>
</evidence>
<keyword evidence="3" id="KW-1185">Reference proteome</keyword>
<feature type="region of interest" description="Disordered" evidence="1">
    <location>
        <begin position="452"/>
        <end position="491"/>
    </location>
</feature>
<dbReference type="AlphaFoldDB" id="A0A2Z7BZT0"/>
<evidence type="ECO:0000313" key="3">
    <source>
        <dbReference type="Proteomes" id="UP000250235"/>
    </source>
</evidence>
<sequence>MRPDLRDFCLSDEIWIGLWLTSTVALTGDLNEHEVVTVFVYLRDCGPVVLLFFSSFGHCCRAYEIKFSNGISITGVADGDWFKENFPKISIADKGKAPYVEPDTIKGHLAPVLKSLNGIAANEEQVLTWGETDSVQVALQRRLYIVAKYRELLLRKFLEAHRANFNFGQPWSAMALQIIELLFTAHSTDVKDLLTQKQAIQLEWTRPCCATLFEGAHIDRGFYIPRNHKTIFLSCWVRNLRFIEGSWLKEDGYDRWVSGCADPVSQLWEQLPQRISLDTLAPISFFYEPVQYPHNSTSPTVKTWGWYTISLNSLLSYELLFPSCPSSSIGNLQNHLLSRIDDLEKASVNARTQQDQDLRGLFKSVRQEVQIQKTALSFEVHEFKKGVKAQSGIFTMDLADIRKEVRDLSKEFDDKLAAIRNDLLEFHVETQEQYATLRAKFSELIAFVTGGRDDKKGEVGSSHGRGQPPSEERSKPGSGDGGSSGSRSEPS</sequence>
<accession>A0A2Z7BZT0</accession>
<gene>
    <name evidence="2" type="ORF">F511_26752</name>
</gene>
<dbReference type="Proteomes" id="UP000250235">
    <property type="component" value="Unassembled WGS sequence"/>
</dbReference>
<evidence type="ECO:0000313" key="2">
    <source>
        <dbReference type="EMBL" id="KZV39776.1"/>
    </source>
</evidence>